<keyword evidence="5" id="KW-1185">Reference proteome</keyword>
<evidence type="ECO:0000313" key="4">
    <source>
        <dbReference type="EMBL" id="GAO48176.1"/>
    </source>
</evidence>
<dbReference type="AlphaFoldDB" id="A0A0E9NEP5"/>
<evidence type="ECO:0000256" key="1">
    <source>
        <dbReference type="ARBA" id="ARBA00009627"/>
    </source>
</evidence>
<dbReference type="OMA" id="HIMDGYF"/>
<dbReference type="Gene3D" id="1.25.40.990">
    <property type="match status" value="1"/>
</dbReference>
<protein>
    <recommendedName>
        <fullName evidence="3">PCI domain-containing protein</fullName>
    </recommendedName>
</protein>
<reference evidence="4 5" key="1">
    <citation type="journal article" date="2011" name="J. Gen. Appl. Microbiol.">
        <title>Draft genome sequencing of the enigmatic yeast Saitoella complicata.</title>
        <authorList>
            <person name="Nishida H."/>
            <person name="Hamamoto M."/>
            <person name="Sugiyama J."/>
        </authorList>
    </citation>
    <scope>NUCLEOTIDE SEQUENCE [LARGE SCALE GENOMIC DNA]</scope>
    <source>
        <strain evidence="4 5">NRRL Y-17804</strain>
    </source>
</reference>
<dbReference type="GO" id="GO:0008541">
    <property type="term" value="C:proteasome regulatory particle, lid subcomplex"/>
    <property type="evidence" value="ECO:0007669"/>
    <property type="project" value="UniProtKB-ARBA"/>
</dbReference>
<reference evidence="4 5" key="3">
    <citation type="journal article" date="2015" name="Genome Announc.">
        <title>Draft Genome Sequence of the Archiascomycetous Yeast Saitoella complicata.</title>
        <authorList>
            <person name="Yamauchi K."/>
            <person name="Kondo S."/>
            <person name="Hamamoto M."/>
            <person name="Takahashi Y."/>
            <person name="Ogura Y."/>
            <person name="Hayashi T."/>
            <person name="Nishida H."/>
        </authorList>
    </citation>
    <scope>NUCLEOTIDE SEQUENCE [LARGE SCALE GENOMIC DNA]</scope>
    <source>
        <strain evidence="4 5">NRRL Y-17804</strain>
    </source>
</reference>
<evidence type="ECO:0000313" key="5">
    <source>
        <dbReference type="Proteomes" id="UP000033140"/>
    </source>
</evidence>
<proteinExistence type="inferred from homology"/>
<comment type="similarity">
    <text evidence="1">Belongs to the proteasome subunit S14 family.</text>
</comment>
<dbReference type="Proteomes" id="UP000033140">
    <property type="component" value="Unassembled WGS sequence"/>
</dbReference>
<dbReference type="GO" id="GO:0005634">
    <property type="term" value="C:nucleus"/>
    <property type="evidence" value="ECO:0007669"/>
    <property type="project" value="TreeGrafter"/>
</dbReference>
<dbReference type="PROSITE" id="PS50250">
    <property type="entry name" value="PCI"/>
    <property type="match status" value="1"/>
</dbReference>
<sequence length="314" mass="35461">MHGSDGTRAAYSSTALTYAHSSLEKESKSELTTRTSSIEIMSLESTFSELKSAFYESHDHQRCQPLLLKLKVQLAEEGVLVPSPEAPHAKLLIAREALEIGAYTAIHLTSPSTFARYFTQLSPFYFPSLGLPASEHQYPLTGLHLLYLLSESKIAEFHIFLESLAESDLEQKWLKHAVMLERWLMEGSYDRVWRARNEAPADEYLFFMDMLMETIRNEIAECAERAYTVLPLTNAKQIFFLEDESSVVDFANEHEWDVRDSRIYFPAAGATDGDAMMIDGDAQKAGVALKSTGLPTEKMIAQTLEYARELEQIV</sequence>
<dbReference type="EMBL" id="BACD03000013">
    <property type="protein sequence ID" value="GAO48176.1"/>
    <property type="molecule type" value="Genomic_DNA"/>
</dbReference>
<evidence type="ECO:0000256" key="2">
    <source>
        <dbReference type="ARBA" id="ARBA00022942"/>
    </source>
</evidence>
<dbReference type="PANTHER" id="PTHR12387:SF0">
    <property type="entry name" value="26S PROTEASOME NON-ATPASE REGULATORY SUBUNIT 8"/>
    <property type="match status" value="1"/>
</dbReference>
<gene>
    <name evidence="4" type="ORF">G7K_2356-t1</name>
</gene>
<dbReference type="InterPro" id="IPR000717">
    <property type="entry name" value="PCI_dom"/>
</dbReference>
<feature type="domain" description="PCI" evidence="3">
    <location>
        <begin position="112"/>
        <end position="281"/>
    </location>
</feature>
<reference evidence="4 5" key="2">
    <citation type="journal article" date="2014" name="J. Gen. Appl. Microbiol.">
        <title>The early diverging ascomycetous budding yeast Saitoella complicata has three histone deacetylases belonging to the Clr6, Hos2, and Rpd3 lineages.</title>
        <authorList>
            <person name="Nishida H."/>
            <person name="Matsumoto T."/>
            <person name="Kondo S."/>
            <person name="Hamamoto M."/>
            <person name="Yoshikawa H."/>
        </authorList>
    </citation>
    <scope>NUCLEOTIDE SEQUENCE [LARGE SCALE GENOMIC DNA]</scope>
    <source>
        <strain evidence="4 5">NRRL Y-17804</strain>
    </source>
</reference>
<accession>A0A0E9NEP5</accession>
<dbReference type="Pfam" id="PF10075">
    <property type="entry name" value="CSN8_PSD8_EIF3K"/>
    <property type="match status" value="1"/>
</dbReference>
<organism evidence="4 5">
    <name type="scientific">Saitoella complicata (strain BCRC 22490 / CBS 7301 / JCM 7358 / NBRC 10748 / NRRL Y-17804)</name>
    <dbReference type="NCBI Taxonomy" id="698492"/>
    <lineage>
        <taxon>Eukaryota</taxon>
        <taxon>Fungi</taxon>
        <taxon>Dikarya</taxon>
        <taxon>Ascomycota</taxon>
        <taxon>Taphrinomycotina</taxon>
        <taxon>Taphrinomycotina incertae sedis</taxon>
        <taxon>Saitoella</taxon>
    </lineage>
</organism>
<evidence type="ECO:0000259" key="3">
    <source>
        <dbReference type="PROSITE" id="PS50250"/>
    </source>
</evidence>
<comment type="caution">
    <text evidence="4">The sequence shown here is derived from an EMBL/GenBank/DDBJ whole genome shotgun (WGS) entry which is preliminary data.</text>
</comment>
<dbReference type="GO" id="GO:0005829">
    <property type="term" value="C:cytosol"/>
    <property type="evidence" value="ECO:0007669"/>
    <property type="project" value="TreeGrafter"/>
</dbReference>
<dbReference type="InterPro" id="IPR033464">
    <property type="entry name" value="CSN8_PSD8_EIF3K"/>
</dbReference>
<dbReference type="STRING" id="698492.A0A0E9NEP5"/>
<dbReference type="FunFam" id="1.25.40.990:FF:000001">
    <property type="entry name" value="26S proteasome non-ATPase regulatory subunit"/>
    <property type="match status" value="1"/>
</dbReference>
<dbReference type="PANTHER" id="PTHR12387">
    <property type="entry name" value="26S PROTEASOME NON-ATPASE REGULATORY SUBUNIT 8"/>
    <property type="match status" value="1"/>
</dbReference>
<dbReference type="GO" id="GO:0043161">
    <property type="term" value="P:proteasome-mediated ubiquitin-dependent protein catabolic process"/>
    <property type="evidence" value="ECO:0007669"/>
    <property type="project" value="TreeGrafter"/>
</dbReference>
<keyword evidence="2" id="KW-0647">Proteasome</keyword>
<dbReference type="InterPro" id="IPR006746">
    <property type="entry name" value="26S_Psome_Rpn12"/>
</dbReference>
<name>A0A0E9NEP5_SAICN</name>